<proteinExistence type="predicted"/>
<sequence>MTDTQVLDLTRCEIPLLRSVALNIVTNRTSIDHYEVLMDHLNDTARVNWFFQCASFEWTYVSDYMLINYEWKSKDSRDKTLRKVLKDHNYLEQAYLKLGEVKQDTTYYNIIKTMAQRDIRMRAKSHALYALAAYKNPADTAFLLDVLTSESYYLDEAWFTLVKDYPIASYQPILAHYLRTFYRRICDKDLALYDNSVEMYFNAIAGYKNKESAALLTKIFFRSPIVPCTEDTATYRSYLYRAIVKNDCPLYSKMTKIARPYLEEREKLYTGLSVDSISVQADGPVVFRW</sequence>
<reference evidence="1 2" key="1">
    <citation type="submission" date="2018-09" db="EMBL/GenBank/DDBJ databases">
        <title>Genome sequencing of strain 6GH32-13.</title>
        <authorList>
            <person name="Weon H.-Y."/>
            <person name="Heo J."/>
            <person name="Kwon S.-W."/>
        </authorList>
    </citation>
    <scope>NUCLEOTIDE SEQUENCE [LARGE SCALE GENOMIC DNA]</scope>
    <source>
        <strain evidence="1 2">5GH32-13</strain>
    </source>
</reference>
<dbReference type="EMBL" id="CP032157">
    <property type="protein sequence ID" value="AXY75623.1"/>
    <property type="molecule type" value="Genomic_DNA"/>
</dbReference>
<accession>A0A3B7MQJ6</accession>
<dbReference type="KEGG" id="pseg:D3H65_17295"/>
<evidence type="ECO:0000313" key="2">
    <source>
        <dbReference type="Proteomes" id="UP000263900"/>
    </source>
</evidence>
<dbReference type="Proteomes" id="UP000263900">
    <property type="component" value="Chromosome"/>
</dbReference>
<evidence type="ECO:0000313" key="1">
    <source>
        <dbReference type="EMBL" id="AXY75623.1"/>
    </source>
</evidence>
<name>A0A3B7MQJ6_9BACT</name>
<gene>
    <name evidence="1" type="ORF">D3H65_17295</name>
</gene>
<keyword evidence="2" id="KW-1185">Reference proteome</keyword>
<dbReference type="AlphaFoldDB" id="A0A3B7MQJ6"/>
<protein>
    <submittedName>
        <fullName evidence="1">Uncharacterized protein</fullName>
    </submittedName>
</protein>
<organism evidence="1 2">
    <name type="scientific">Paraflavitalea soli</name>
    <dbReference type="NCBI Taxonomy" id="2315862"/>
    <lineage>
        <taxon>Bacteria</taxon>
        <taxon>Pseudomonadati</taxon>
        <taxon>Bacteroidota</taxon>
        <taxon>Chitinophagia</taxon>
        <taxon>Chitinophagales</taxon>
        <taxon>Chitinophagaceae</taxon>
        <taxon>Paraflavitalea</taxon>
    </lineage>
</organism>
<dbReference type="OrthoDB" id="834588at2"/>